<name>A0A8S1L757_9CILI</name>
<feature type="compositionally biased region" description="Polar residues" evidence="1">
    <location>
        <begin position="600"/>
        <end position="611"/>
    </location>
</feature>
<evidence type="ECO:0008006" key="5">
    <source>
        <dbReference type="Google" id="ProtNLM"/>
    </source>
</evidence>
<feature type="transmembrane region" description="Helical" evidence="2">
    <location>
        <begin position="427"/>
        <end position="450"/>
    </location>
</feature>
<keyword evidence="4" id="KW-1185">Reference proteome</keyword>
<comment type="caution">
    <text evidence="3">The sequence shown here is derived from an EMBL/GenBank/DDBJ whole genome shotgun (WGS) entry which is preliminary data.</text>
</comment>
<proteinExistence type="predicted"/>
<dbReference type="Proteomes" id="UP000692954">
    <property type="component" value="Unassembled WGS sequence"/>
</dbReference>
<dbReference type="OrthoDB" id="308771at2759"/>
<keyword evidence="2" id="KW-1133">Transmembrane helix</keyword>
<feature type="compositionally biased region" description="Low complexity" evidence="1">
    <location>
        <begin position="556"/>
        <end position="599"/>
    </location>
</feature>
<evidence type="ECO:0000256" key="1">
    <source>
        <dbReference type="SAM" id="MobiDB-lite"/>
    </source>
</evidence>
<feature type="transmembrane region" description="Helical" evidence="2">
    <location>
        <begin position="490"/>
        <end position="511"/>
    </location>
</feature>
<protein>
    <recommendedName>
        <fullName evidence="5">Transmembrane protein</fullName>
    </recommendedName>
</protein>
<reference evidence="3" key="1">
    <citation type="submission" date="2021-01" db="EMBL/GenBank/DDBJ databases">
        <authorList>
            <consortium name="Genoscope - CEA"/>
            <person name="William W."/>
        </authorList>
    </citation>
    <scope>NUCLEOTIDE SEQUENCE</scope>
</reference>
<feature type="transmembrane region" description="Helical" evidence="2">
    <location>
        <begin position="59"/>
        <end position="81"/>
    </location>
</feature>
<feature type="transmembrane region" description="Helical" evidence="2">
    <location>
        <begin position="385"/>
        <end position="406"/>
    </location>
</feature>
<evidence type="ECO:0000313" key="4">
    <source>
        <dbReference type="Proteomes" id="UP000692954"/>
    </source>
</evidence>
<feature type="region of interest" description="Disordered" evidence="1">
    <location>
        <begin position="556"/>
        <end position="611"/>
    </location>
</feature>
<dbReference type="AlphaFoldDB" id="A0A8S1L757"/>
<keyword evidence="2" id="KW-0472">Membrane</keyword>
<keyword evidence="2" id="KW-0812">Transmembrane</keyword>
<evidence type="ECO:0000313" key="3">
    <source>
        <dbReference type="EMBL" id="CAD8063708.1"/>
    </source>
</evidence>
<accession>A0A8S1L757</accession>
<dbReference type="EMBL" id="CAJJDN010000018">
    <property type="protein sequence ID" value="CAD8063708.1"/>
    <property type="molecule type" value="Genomic_DNA"/>
</dbReference>
<gene>
    <name evidence="3" type="ORF">PSON_ATCC_30995.1.T0180127</name>
</gene>
<sequence length="611" mass="72022">MKYRVDTKLADDNLINKIEKQSLKAKSQTDLRIARQFFFISNVVNQNQKKKNSDKRSTWWILFLGYVNIIFLFGFYIFWIYSQQYPNEDLYNQFIDNQNNAIIEDIISIDNSSQCPKEYENLFEYNWPGTNFGCDCSKILKEKNNQTLFNYMCNETLLNRGCKPLYEIKEKKLNKLNDNSFSKPFILCSKRRQGVSLRYNFSYCQEQEKTICGSGSFTYCLPKNVDCPISQIGFTQQFNQQQNSQYDKIFKVSNGLYFYYIKNQTLMPISQIQMTETSQVCKQNSLNNISPNRSDYFLMKIRRKPCLDNDTQFKVVYNINEDQFYLANNLIALNRQLKYFKVNSSVVWTLQTKAYTQIKDSCQYESNYENFLEKQDLQNIKNERYLVDLLIIPISLLLFKQLFTHLTKLKYKQKRKFCCFGLIHFDLLLILIFRILKIASHVLIIAFISIEMHQFKNSKQSFQTFVTSQCIVTELASNFYDFNQLSDSEILYTLKIITILIQAILIVFLLFKLYQEGFSIIIKSCQQGLRWCRKNCQEGLRWCRKNCQVLPVSNENNQGQGQSPGIQQSQQPQGNESSNPQLQQQQNNEQNNEQNNGNQRGSSEQSHLIHE</sequence>
<evidence type="ECO:0000256" key="2">
    <source>
        <dbReference type="SAM" id="Phobius"/>
    </source>
</evidence>
<organism evidence="3 4">
    <name type="scientific">Paramecium sonneborni</name>
    <dbReference type="NCBI Taxonomy" id="65129"/>
    <lineage>
        <taxon>Eukaryota</taxon>
        <taxon>Sar</taxon>
        <taxon>Alveolata</taxon>
        <taxon>Ciliophora</taxon>
        <taxon>Intramacronucleata</taxon>
        <taxon>Oligohymenophorea</taxon>
        <taxon>Peniculida</taxon>
        <taxon>Parameciidae</taxon>
        <taxon>Paramecium</taxon>
    </lineage>
</organism>